<reference evidence="7 8" key="1">
    <citation type="submission" date="2019-07" db="EMBL/GenBank/DDBJ databases">
        <title>Flavobacterium sp. nov., isolated from glacier ice.</title>
        <authorList>
            <person name="Liu Q."/>
            <person name="Xin Y.-H."/>
        </authorList>
    </citation>
    <scope>NUCLEOTIDE SEQUENCE [LARGE SCALE GENOMIC DNA]</scope>
    <source>
        <strain evidence="7 8">ZT4R6</strain>
    </source>
</reference>
<dbReference type="InterPro" id="IPR010432">
    <property type="entry name" value="RDD"/>
</dbReference>
<evidence type="ECO:0000259" key="6">
    <source>
        <dbReference type="Pfam" id="PF06271"/>
    </source>
</evidence>
<dbReference type="PANTHER" id="PTHR38480:SF1">
    <property type="entry name" value="SLR0254 PROTEIN"/>
    <property type="match status" value="1"/>
</dbReference>
<feature type="transmembrane region" description="Helical" evidence="5">
    <location>
        <begin position="25"/>
        <end position="50"/>
    </location>
</feature>
<name>A0A552VAP8_9FLAO</name>
<dbReference type="Proteomes" id="UP000320643">
    <property type="component" value="Unassembled WGS sequence"/>
</dbReference>
<comment type="caution">
    <text evidence="7">The sequence shown here is derived from an EMBL/GenBank/DDBJ whole genome shotgun (WGS) entry which is preliminary data.</text>
</comment>
<sequence>MSQLSITTTQNVNINFNTASVGERILAYLLDVVVWVAYVIVFFVVLFPLTGFERVIDSLDGWSQNAVYGFFFLPVMFYTLYMESFFEGQTIGKRVMKTKVIKIDGYQAGFGDYLIRWLFRIVEVSGIMGIVGLIALMVSKKSQRIGDLAAGTAVISLKNDININHTILREVASNYVPVYPLVIKLTDNDVRIIKETFDNSYKVADFEMMDKLQAKIENVTGIKSVSRNSLAFVDTVLEDYNYYTRNM</sequence>
<dbReference type="OrthoDB" id="9814143at2"/>
<evidence type="ECO:0000313" key="8">
    <source>
        <dbReference type="Proteomes" id="UP000320643"/>
    </source>
</evidence>
<evidence type="ECO:0000256" key="3">
    <source>
        <dbReference type="ARBA" id="ARBA00022989"/>
    </source>
</evidence>
<dbReference type="PANTHER" id="PTHR38480">
    <property type="entry name" value="SLR0254 PROTEIN"/>
    <property type="match status" value="1"/>
</dbReference>
<proteinExistence type="predicted"/>
<accession>A0A552VAP8</accession>
<dbReference type="AlphaFoldDB" id="A0A552VAP8"/>
<keyword evidence="3 5" id="KW-1133">Transmembrane helix</keyword>
<gene>
    <name evidence="7" type="ORF">FMM05_01980</name>
</gene>
<evidence type="ECO:0000256" key="4">
    <source>
        <dbReference type="ARBA" id="ARBA00023136"/>
    </source>
</evidence>
<keyword evidence="4 5" id="KW-0472">Membrane</keyword>
<evidence type="ECO:0000256" key="1">
    <source>
        <dbReference type="ARBA" id="ARBA00004141"/>
    </source>
</evidence>
<dbReference type="EMBL" id="VJVZ01000001">
    <property type="protein sequence ID" value="TRW27430.1"/>
    <property type="molecule type" value="Genomic_DNA"/>
</dbReference>
<protein>
    <submittedName>
        <fullName evidence="7">RDD family protein</fullName>
    </submittedName>
</protein>
<keyword evidence="2 5" id="KW-0812">Transmembrane</keyword>
<dbReference type="GO" id="GO:0016020">
    <property type="term" value="C:membrane"/>
    <property type="evidence" value="ECO:0007669"/>
    <property type="project" value="UniProtKB-SubCell"/>
</dbReference>
<comment type="subcellular location">
    <subcellularLocation>
        <location evidence="1">Membrane</location>
        <topology evidence="1">Multi-pass membrane protein</topology>
    </subcellularLocation>
</comment>
<feature type="domain" description="RDD" evidence="6">
    <location>
        <begin position="18"/>
        <end position="151"/>
    </location>
</feature>
<evidence type="ECO:0000313" key="7">
    <source>
        <dbReference type="EMBL" id="TRW27430.1"/>
    </source>
</evidence>
<organism evidence="7 8">
    <name type="scientific">Flavobacterium zepuense</name>
    <dbReference type="NCBI Taxonomy" id="2593302"/>
    <lineage>
        <taxon>Bacteria</taxon>
        <taxon>Pseudomonadati</taxon>
        <taxon>Bacteroidota</taxon>
        <taxon>Flavobacteriia</taxon>
        <taxon>Flavobacteriales</taxon>
        <taxon>Flavobacteriaceae</taxon>
        <taxon>Flavobacterium</taxon>
    </lineage>
</organism>
<evidence type="ECO:0000256" key="2">
    <source>
        <dbReference type="ARBA" id="ARBA00022692"/>
    </source>
</evidence>
<evidence type="ECO:0000256" key="5">
    <source>
        <dbReference type="SAM" id="Phobius"/>
    </source>
</evidence>
<feature type="transmembrane region" description="Helical" evidence="5">
    <location>
        <begin position="62"/>
        <end position="81"/>
    </location>
</feature>
<keyword evidence="8" id="KW-1185">Reference proteome</keyword>
<dbReference type="Pfam" id="PF06271">
    <property type="entry name" value="RDD"/>
    <property type="match status" value="1"/>
</dbReference>
<feature type="transmembrane region" description="Helical" evidence="5">
    <location>
        <begin position="117"/>
        <end position="138"/>
    </location>
</feature>
<dbReference type="RefSeq" id="WP_143371656.1">
    <property type="nucleotide sequence ID" value="NZ_VJVZ01000001.1"/>
</dbReference>